<evidence type="ECO:0000256" key="1">
    <source>
        <dbReference type="ARBA" id="ARBA00023122"/>
    </source>
</evidence>
<dbReference type="Gene3D" id="3.10.580.10">
    <property type="entry name" value="CBS-domain"/>
    <property type="match status" value="1"/>
</dbReference>
<dbReference type="PANTHER" id="PTHR43080">
    <property type="entry name" value="CBS DOMAIN-CONTAINING PROTEIN CBSX3, MITOCHONDRIAL"/>
    <property type="match status" value="1"/>
</dbReference>
<evidence type="ECO:0000259" key="3">
    <source>
        <dbReference type="PROSITE" id="PS51371"/>
    </source>
</evidence>
<dbReference type="PROSITE" id="PS51371">
    <property type="entry name" value="CBS"/>
    <property type="match status" value="1"/>
</dbReference>
<dbReference type="Proteomes" id="UP000004348">
    <property type="component" value="Chromosome"/>
</dbReference>
<dbReference type="InterPro" id="IPR046342">
    <property type="entry name" value="CBS_dom_sf"/>
</dbReference>
<protein>
    <submittedName>
        <fullName evidence="4">Signal-transduction protein</fullName>
    </submittedName>
</protein>
<proteinExistence type="predicted"/>
<dbReference type="EMBL" id="AEGP01000029">
    <property type="protein sequence ID" value="EGG42478.1"/>
    <property type="molecule type" value="Genomic_DNA"/>
</dbReference>
<evidence type="ECO:0000313" key="4">
    <source>
        <dbReference type="EMBL" id="EGG42478.1"/>
    </source>
</evidence>
<dbReference type="STRING" id="886738.Nlim_0659"/>
<sequence>MGFFNKSGKTDKTTGGNLEKTLSAILVKDIMSKKLITASSSTTAHQISKMMEQGIGSVLVKNGSDDMGIITDRDFAIKIVANKHSYDIPIEKIASFPLQTIGSNESVLDAAKQMASKKIRKLAVIENNKVVGIVTSSDLIRQLSKMTQ</sequence>
<dbReference type="AlphaFoldDB" id="F3KJK1"/>
<evidence type="ECO:0000256" key="2">
    <source>
        <dbReference type="PROSITE-ProRule" id="PRU00703"/>
    </source>
</evidence>
<keyword evidence="1 2" id="KW-0129">CBS domain</keyword>
<dbReference type="InterPro" id="IPR051257">
    <property type="entry name" value="Diverse_CBS-Domain"/>
</dbReference>
<dbReference type="SMART" id="SM00116">
    <property type="entry name" value="CBS"/>
    <property type="match status" value="2"/>
</dbReference>
<comment type="caution">
    <text evidence="4">The sequence shown here is derived from an EMBL/GenBank/DDBJ whole genome shotgun (WGS) entry which is preliminary data.</text>
</comment>
<feature type="domain" description="CBS" evidence="3">
    <location>
        <begin position="94"/>
        <end position="148"/>
    </location>
</feature>
<name>F3KJK1_9ARCH</name>
<dbReference type="HOGENOM" id="CLU_040681_12_2_2"/>
<organism evidence="4">
    <name type="scientific">Candidatus Nitrosarchaeum limnium SFB1</name>
    <dbReference type="NCBI Taxonomy" id="886738"/>
    <lineage>
        <taxon>Archaea</taxon>
        <taxon>Nitrososphaerota</taxon>
        <taxon>Nitrososphaeria</taxon>
        <taxon>Nitrosopumilales</taxon>
        <taxon>Nitrosopumilaceae</taxon>
        <taxon>Nitrosarchaeum</taxon>
    </lineage>
</organism>
<reference evidence="4" key="1">
    <citation type="journal article" date="2011" name="PLoS ONE">
        <title>Genome of a low-salinity ammonia-oxidizing archaeon determined by single-cell and metagenomic analysis.</title>
        <authorList>
            <person name="Blainey P.C."/>
            <person name="Mosier A.C."/>
            <person name="Potanina A."/>
            <person name="Francis C.A."/>
            <person name="Quake S.R."/>
        </authorList>
    </citation>
    <scope>NUCLEOTIDE SEQUENCE [LARGE SCALE GENOMIC DNA]</scope>
    <source>
        <strain evidence="4">SFB1</strain>
    </source>
</reference>
<dbReference type="InterPro" id="IPR000644">
    <property type="entry name" value="CBS_dom"/>
</dbReference>
<accession>F3KJK1</accession>
<dbReference type="Pfam" id="PF00571">
    <property type="entry name" value="CBS"/>
    <property type="match status" value="2"/>
</dbReference>
<dbReference type="PANTHER" id="PTHR43080:SF2">
    <property type="entry name" value="CBS DOMAIN-CONTAINING PROTEIN"/>
    <property type="match status" value="1"/>
</dbReference>
<gene>
    <name evidence="4" type="ORF">Nlim_0659</name>
</gene>
<dbReference type="SUPFAM" id="SSF54631">
    <property type="entry name" value="CBS-domain pair"/>
    <property type="match status" value="1"/>
</dbReference>